<comment type="caution">
    <text evidence="1">The sequence shown here is derived from an EMBL/GenBank/DDBJ whole genome shotgun (WGS) entry which is preliminary data.</text>
</comment>
<evidence type="ECO:0000313" key="1">
    <source>
        <dbReference type="EMBL" id="KUM45952.1"/>
    </source>
</evidence>
<reference evidence="1" key="1">
    <citation type="journal article" date="2015" name="Genome Biol. Evol.">
        <title>Organellar Genomes of White Spruce (Picea glauca): Assembly and Annotation.</title>
        <authorList>
            <person name="Jackman S.D."/>
            <person name="Warren R.L."/>
            <person name="Gibb E.A."/>
            <person name="Vandervalk B.P."/>
            <person name="Mohamadi H."/>
            <person name="Chu J."/>
            <person name="Raymond A."/>
            <person name="Pleasance S."/>
            <person name="Coope R."/>
            <person name="Wildung M.R."/>
            <person name="Ritland C.E."/>
            <person name="Bousquet J."/>
            <person name="Jones S.J."/>
            <person name="Bohlmann J."/>
            <person name="Birol I."/>
        </authorList>
    </citation>
    <scope>NUCLEOTIDE SEQUENCE [LARGE SCALE GENOMIC DNA]</scope>
    <source>
        <tissue evidence="1">Flushing bud</tissue>
    </source>
</reference>
<geneLocation type="mitochondrion" evidence="1"/>
<gene>
    <name evidence="1" type="ORF">ABT39_MTgene2055</name>
</gene>
<accession>A0A124GMK7</accession>
<proteinExistence type="predicted"/>
<protein>
    <submittedName>
        <fullName evidence="1">Uncharacterized protein</fullName>
    </submittedName>
</protein>
<organism evidence="1">
    <name type="scientific">Picea glauca</name>
    <name type="common">White spruce</name>
    <name type="synonym">Pinus glauca</name>
    <dbReference type="NCBI Taxonomy" id="3330"/>
    <lineage>
        <taxon>Eukaryota</taxon>
        <taxon>Viridiplantae</taxon>
        <taxon>Streptophyta</taxon>
        <taxon>Embryophyta</taxon>
        <taxon>Tracheophyta</taxon>
        <taxon>Spermatophyta</taxon>
        <taxon>Pinopsida</taxon>
        <taxon>Pinidae</taxon>
        <taxon>Conifers I</taxon>
        <taxon>Pinales</taxon>
        <taxon>Pinaceae</taxon>
        <taxon>Picea</taxon>
    </lineage>
</organism>
<name>A0A124GMK7_PICGL</name>
<dbReference type="AlphaFoldDB" id="A0A124GMK7"/>
<dbReference type="EMBL" id="LKAM01000014">
    <property type="protein sequence ID" value="KUM45952.1"/>
    <property type="molecule type" value="Genomic_DNA"/>
</dbReference>
<sequence length="46" mass="5291">MPILYLTPLLQLYTDLQLDIKLNQLNQLGKLLQLRLDGLKLALELS</sequence>
<keyword evidence="1" id="KW-0496">Mitochondrion</keyword>